<name>A0ABV9Z3V8_9HYPH</name>
<keyword evidence="10" id="KW-1185">Reference proteome</keyword>
<dbReference type="InterPro" id="IPR013320">
    <property type="entry name" value="ConA-like_dom_sf"/>
</dbReference>
<evidence type="ECO:0000259" key="8">
    <source>
        <dbReference type="PROSITE" id="PS51762"/>
    </source>
</evidence>
<evidence type="ECO:0000256" key="6">
    <source>
        <dbReference type="SAM" id="Coils"/>
    </source>
</evidence>
<feature type="transmembrane region" description="Helical" evidence="7">
    <location>
        <begin position="28"/>
        <end position="52"/>
    </location>
</feature>
<dbReference type="Gene3D" id="1.10.287.470">
    <property type="entry name" value="Helix hairpin bin"/>
    <property type="match status" value="1"/>
</dbReference>
<dbReference type="EMBL" id="JBHSJF010000006">
    <property type="protein sequence ID" value="MFC5068518.1"/>
    <property type="molecule type" value="Genomic_DNA"/>
</dbReference>
<proteinExistence type="inferred from homology"/>
<dbReference type="PANTHER" id="PTHR30386:SF26">
    <property type="entry name" value="TRANSPORT PROTEIN COMB"/>
    <property type="match status" value="1"/>
</dbReference>
<accession>A0ABV9Z3V8</accession>
<comment type="similarity">
    <text evidence="2">Belongs to the glycosyl hydrolase 16 family.</text>
</comment>
<feature type="domain" description="GH16" evidence="8">
    <location>
        <begin position="358"/>
        <end position="622"/>
    </location>
</feature>
<comment type="subcellular location">
    <subcellularLocation>
        <location evidence="1">Membrane</location>
        <topology evidence="1">Single-pass membrane protein</topology>
    </subcellularLocation>
</comment>
<comment type="caution">
    <text evidence="9">The sequence shown here is derived from an EMBL/GenBank/DDBJ whole genome shotgun (WGS) entry which is preliminary data.</text>
</comment>
<keyword evidence="4 7" id="KW-1133">Transmembrane helix</keyword>
<evidence type="ECO:0000313" key="9">
    <source>
        <dbReference type="EMBL" id="MFC5068518.1"/>
    </source>
</evidence>
<evidence type="ECO:0000256" key="7">
    <source>
        <dbReference type="SAM" id="Phobius"/>
    </source>
</evidence>
<dbReference type="PROSITE" id="PS51762">
    <property type="entry name" value="GH16_2"/>
    <property type="match status" value="1"/>
</dbReference>
<keyword evidence="6" id="KW-0175">Coiled coil</keyword>
<feature type="coiled-coil region" evidence="6">
    <location>
        <begin position="175"/>
        <end position="212"/>
    </location>
</feature>
<sequence length="637" mass="70386">MITRLRQRERLDTLGNDTRVANFRWGRYVYFALLIAFFLGLANYLVGSWIFLRADGLVLQEMFAVAPSYEGKIVSVHVKPGQKVEKGELLVRLESSTLVRALAELSFREAEITSRLEQLKSKLAISETMLPLAQSQLAEMDKGVASLGQLKRRQLTNQQRVEELVISHYSASSQLAELEVQKNSLGREIAANEAARAEAVAASDDLKRLYNNGALTAPTAGTVGPVVASSGEVLVPGDRALEVFSGAPYVLAYLPETYLFDVRSNQRVSASSGRQQAIGRIVEILPVAANLPAEFQNTFRPRERSQLIRVELDRGAGFPSGQKVRLTRCLFENCESVLSMAGRVGAWVSREARNRLRAIAPAQSSPSSIAEPDFSDDFNGQRLDRSKWLVGKRNWGGKDGEGHDYNGGVSPQNVGLQEGALVLKALGDSYRGPVRGVNRDGTPREDGTRVGAMIATRNYLGSGRYEARLKVAPVLGVATAMWAFHYREEGNHIGNHEIDIEFPGRPGPPHEGVSFNRMLANTWIGEREGESTTQYVHLPATIADGQFHIVRFDWRAGSATSAPSVVFFVDGREVASIDTTVPTRRSRLYLGAWFPKGWAGQPTFAEAEVVVDWVRYWRFDGQDDRDVEESFASVGWE</sequence>
<evidence type="ECO:0000256" key="5">
    <source>
        <dbReference type="ARBA" id="ARBA00023136"/>
    </source>
</evidence>
<dbReference type="Pfam" id="PF00722">
    <property type="entry name" value="Glyco_hydro_16"/>
    <property type="match status" value="1"/>
</dbReference>
<evidence type="ECO:0000256" key="1">
    <source>
        <dbReference type="ARBA" id="ARBA00004167"/>
    </source>
</evidence>
<gene>
    <name evidence="9" type="ORF">ACFPFW_10905</name>
</gene>
<evidence type="ECO:0000256" key="2">
    <source>
        <dbReference type="ARBA" id="ARBA00006865"/>
    </source>
</evidence>
<dbReference type="InterPro" id="IPR050739">
    <property type="entry name" value="MFP"/>
</dbReference>
<dbReference type="Gene3D" id="2.40.50.100">
    <property type="match status" value="1"/>
</dbReference>
<dbReference type="RefSeq" id="WP_114957985.1">
    <property type="nucleotide sequence ID" value="NZ_JBHSJF010000006.1"/>
</dbReference>
<protein>
    <submittedName>
        <fullName evidence="9">Family 16 glycosylhydrolase</fullName>
    </submittedName>
</protein>
<dbReference type="InterPro" id="IPR000757">
    <property type="entry name" value="Beta-glucanase-like"/>
</dbReference>
<organism evidence="9 10">
    <name type="scientific">Flaviflagellibacter deserti</name>
    <dbReference type="NCBI Taxonomy" id="2267266"/>
    <lineage>
        <taxon>Bacteria</taxon>
        <taxon>Pseudomonadati</taxon>
        <taxon>Pseudomonadota</taxon>
        <taxon>Alphaproteobacteria</taxon>
        <taxon>Hyphomicrobiales</taxon>
        <taxon>Flaviflagellibacter</taxon>
    </lineage>
</organism>
<dbReference type="PANTHER" id="PTHR30386">
    <property type="entry name" value="MEMBRANE FUSION SUBUNIT OF EMRAB-TOLC MULTIDRUG EFFLUX PUMP"/>
    <property type="match status" value="1"/>
</dbReference>
<dbReference type="CDD" id="cd00413">
    <property type="entry name" value="Glyco_hydrolase_16"/>
    <property type="match status" value="1"/>
</dbReference>
<evidence type="ECO:0000256" key="3">
    <source>
        <dbReference type="ARBA" id="ARBA00022692"/>
    </source>
</evidence>
<dbReference type="SUPFAM" id="SSF49899">
    <property type="entry name" value="Concanavalin A-like lectins/glucanases"/>
    <property type="match status" value="1"/>
</dbReference>
<dbReference type="Proteomes" id="UP001595796">
    <property type="component" value="Unassembled WGS sequence"/>
</dbReference>
<keyword evidence="5 7" id="KW-0472">Membrane</keyword>
<reference evidence="10" key="1">
    <citation type="journal article" date="2019" name="Int. J. Syst. Evol. Microbiol.">
        <title>The Global Catalogue of Microorganisms (GCM) 10K type strain sequencing project: providing services to taxonomists for standard genome sequencing and annotation.</title>
        <authorList>
            <consortium name="The Broad Institute Genomics Platform"/>
            <consortium name="The Broad Institute Genome Sequencing Center for Infectious Disease"/>
            <person name="Wu L."/>
            <person name="Ma J."/>
        </authorList>
    </citation>
    <scope>NUCLEOTIDE SEQUENCE [LARGE SCALE GENOMIC DNA]</scope>
    <source>
        <strain evidence="10">CGMCC 1.16444</strain>
    </source>
</reference>
<dbReference type="Gene3D" id="2.60.120.200">
    <property type="match status" value="1"/>
</dbReference>
<evidence type="ECO:0000313" key="10">
    <source>
        <dbReference type="Proteomes" id="UP001595796"/>
    </source>
</evidence>
<keyword evidence="3 7" id="KW-0812">Transmembrane</keyword>
<evidence type="ECO:0000256" key="4">
    <source>
        <dbReference type="ARBA" id="ARBA00022989"/>
    </source>
</evidence>